<reference evidence="3" key="1">
    <citation type="submission" date="2015-12" db="EMBL/GenBank/DDBJ databases">
        <authorList>
            <person name="Zhang G."/>
            <person name="Stingl U."/>
        </authorList>
    </citation>
    <scope>NUCLEOTIDE SEQUENCE [LARGE SCALE GENOMIC DNA]</scope>
    <source>
        <strain evidence="3">ZGT108</strain>
    </source>
</reference>
<dbReference type="RefSeq" id="WP_068339579.1">
    <property type="nucleotide sequence ID" value="NZ_LQBP01000010.1"/>
</dbReference>
<dbReference type="PANTHER" id="PTHR41252">
    <property type="entry name" value="BLR2505 PROTEIN"/>
    <property type="match status" value="1"/>
</dbReference>
<dbReference type="EMBL" id="LQBP01000010">
    <property type="protein sequence ID" value="KUJ77313.1"/>
    <property type="molecule type" value="Genomic_DNA"/>
</dbReference>
<dbReference type="Proteomes" id="UP000053690">
    <property type="component" value="Unassembled WGS sequence"/>
</dbReference>
<dbReference type="SUPFAM" id="SSF54427">
    <property type="entry name" value="NTF2-like"/>
    <property type="match status" value="1"/>
</dbReference>
<dbReference type="InterPro" id="IPR037401">
    <property type="entry name" value="SnoaL-like"/>
</dbReference>
<accession>A0A0X3TNM6</accession>
<organism evidence="2 3">
    <name type="scientific">Ruegeria profundi</name>
    <dbReference type="NCBI Taxonomy" id="1685378"/>
    <lineage>
        <taxon>Bacteria</taxon>
        <taxon>Pseudomonadati</taxon>
        <taxon>Pseudomonadota</taxon>
        <taxon>Alphaproteobacteria</taxon>
        <taxon>Rhodobacterales</taxon>
        <taxon>Roseobacteraceae</taxon>
        <taxon>Ruegeria</taxon>
    </lineage>
</organism>
<keyword evidence="3" id="KW-1185">Reference proteome</keyword>
<evidence type="ECO:0000313" key="3">
    <source>
        <dbReference type="Proteomes" id="UP000053690"/>
    </source>
</evidence>
<dbReference type="Pfam" id="PF12680">
    <property type="entry name" value="SnoaL_2"/>
    <property type="match status" value="1"/>
</dbReference>
<sequence length="137" mass="15869">MSTQSNVETMRKAFTEWNDCKASDIRMWKKYTTTDLRLRSLGQGQNRLDFSRARDGQTQMLEYLAELTTAFEMQHWTLKDTIAQDDRVVGIDVCAWRHRGTGKTVETPIVIICRFHDGRICEYDEFYDTAAVSAAMT</sequence>
<evidence type="ECO:0000259" key="1">
    <source>
        <dbReference type="Pfam" id="PF12680"/>
    </source>
</evidence>
<dbReference type="OrthoDB" id="7707694at2"/>
<feature type="domain" description="SnoaL-like" evidence="1">
    <location>
        <begin position="14"/>
        <end position="123"/>
    </location>
</feature>
<evidence type="ECO:0000313" key="2">
    <source>
        <dbReference type="EMBL" id="KUJ77313.1"/>
    </source>
</evidence>
<comment type="caution">
    <text evidence="2">The sequence shown here is derived from an EMBL/GenBank/DDBJ whole genome shotgun (WGS) entry which is preliminary data.</text>
</comment>
<dbReference type="STRING" id="1685378.AVO44_17070"/>
<protein>
    <recommendedName>
        <fullName evidence="1">SnoaL-like domain-containing protein</fullName>
    </recommendedName>
</protein>
<proteinExistence type="predicted"/>
<dbReference type="PANTHER" id="PTHR41252:SF1">
    <property type="entry name" value="BLR2505 PROTEIN"/>
    <property type="match status" value="1"/>
</dbReference>
<gene>
    <name evidence="2" type="ORF">AVO44_17070</name>
</gene>
<dbReference type="AlphaFoldDB" id="A0A0X3TNM6"/>
<dbReference type="InterPro" id="IPR032710">
    <property type="entry name" value="NTF2-like_dom_sf"/>
</dbReference>
<dbReference type="Gene3D" id="3.10.450.50">
    <property type="match status" value="1"/>
</dbReference>
<name>A0A0X3TNM6_9RHOB</name>